<proteinExistence type="predicted"/>
<organism evidence="1">
    <name type="scientific">marine sediment metagenome</name>
    <dbReference type="NCBI Taxonomy" id="412755"/>
    <lineage>
        <taxon>unclassified sequences</taxon>
        <taxon>metagenomes</taxon>
        <taxon>ecological metagenomes</taxon>
    </lineage>
</organism>
<dbReference type="AlphaFoldDB" id="A0A0F9M232"/>
<name>A0A0F9M232_9ZZZZ</name>
<reference evidence="1" key="1">
    <citation type="journal article" date="2015" name="Nature">
        <title>Complex archaea that bridge the gap between prokaryotes and eukaryotes.</title>
        <authorList>
            <person name="Spang A."/>
            <person name="Saw J.H."/>
            <person name="Jorgensen S.L."/>
            <person name="Zaremba-Niedzwiedzka K."/>
            <person name="Martijn J."/>
            <person name="Lind A.E."/>
            <person name="van Eijk R."/>
            <person name="Schleper C."/>
            <person name="Guy L."/>
            <person name="Ettema T.J."/>
        </authorList>
    </citation>
    <scope>NUCLEOTIDE SEQUENCE</scope>
</reference>
<accession>A0A0F9M232</accession>
<dbReference type="EMBL" id="LAZR01009761">
    <property type="protein sequence ID" value="KKM70735.1"/>
    <property type="molecule type" value="Genomic_DNA"/>
</dbReference>
<comment type="caution">
    <text evidence="1">The sequence shown here is derived from an EMBL/GenBank/DDBJ whole genome shotgun (WGS) entry which is preliminary data.</text>
</comment>
<evidence type="ECO:0000313" key="1">
    <source>
        <dbReference type="EMBL" id="KKM70735.1"/>
    </source>
</evidence>
<protein>
    <submittedName>
        <fullName evidence="1">Uncharacterized protein</fullName>
    </submittedName>
</protein>
<gene>
    <name evidence="1" type="ORF">LCGC14_1437710</name>
</gene>
<sequence>MNNKLIRDKETFKDPSEYLPKTYGITIHFIHQEDGLDLYELDFLNSNGVSVWNYTFKVKDYHHLMKRVIKIKSMCRKDVVILYLSDNT</sequence>